<evidence type="ECO:0000313" key="2">
    <source>
        <dbReference type="EMBL" id="ETN73415.1"/>
    </source>
</evidence>
<feature type="non-terminal residue" evidence="2">
    <location>
        <position position="1"/>
    </location>
</feature>
<keyword evidence="3" id="KW-1185">Reference proteome</keyword>
<dbReference type="AlphaFoldDB" id="W2SUV8"/>
<dbReference type="Proteomes" id="UP000053676">
    <property type="component" value="Unassembled WGS sequence"/>
</dbReference>
<feature type="non-terminal residue" evidence="2">
    <location>
        <position position="84"/>
    </location>
</feature>
<name>W2SUV8_NECAM</name>
<feature type="compositionally biased region" description="Polar residues" evidence="1">
    <location>
        <begin position="65"/>
        <end position="76"/>
    </location>
</feature>
<gene>
    <name evidence="2" type="ORF">NECAME_18353</name>
</gene>
<dbReference type="EMBL" id="KI660914">
    <property type="protein sequence ID" value="ETN73415.1"/>
    <property type="molecule type" value="Genomic_DNA"/>
</dbReference>
<accession>W2SUV8</accession>
<feature type="region of interest" description="Disordered" evidence="1">
    <location>
        <begin position="1"/>
        <end position="22"/>
    </location>
</feature>
<reference evidence="3" key="1">
    <citation type="journal article" date="2014" name="Nat. Genet.">
        <title>Genome of the human hookworm Necator americanus.</title>
        <authorList>
            <person name="Tang Y.T."/>
            <person name="Gao X."/>
            <person name="Rosa B.A."/>
            <person name="Abubucker S."/>
            <person name="Hallsworth-Pepin K."/>
            <person name="Martin J."/>
            <person name="Tyagi R."/>
            <person name="Heizer E."/>
            <person name="Zhang X."/>
            <person name="Bhonagiri-Palsikar V."/>
            <person name="Minx P."/>
            <person name="Warren W.C."/>
            <person name="Wang Q."/>
            <person name="Zhan B."/>
            <person name="Hotez P.J."/>
            <person name="Sternberg P.W."/>
            <person name="Dougall A."/>
            <person name="Gaze S.T."/>
            <person name="Mulvenna J."/>
            <person name="Sotillo J."/>
            <person name="Ranganathan S."/>
            <person name="Rabelo E.M."/>
            <person name="Wilson R.K."/>
            <person name="Felgner P.L."/>
            <person name="Bethony J."/>
            <person name="Hawdon J.M."/>
            <person name="Gasser R.B."/>
            <person name="Loukas A."/>
            <person name="Mitreva M."/>
        </authorList>
    </citation>
    <scope>NUCLEOTIDE SEQUENCE [LARGE SCALE GENOMIC DNA]</scope>
</reference>
<protein>
    <submittedName>
        <fullName evidence="2">Uncharacterized protein</fullName>
    </submittedName>
</protein>
<organism evidence="2 3">
    <name type="scientific">Necator americanus</name>
    <name type="common">Human hookworm</name>
    <dbReference type="NCBI Taxonomy" id="51031"/>
    <lineage>
        <taxon>Eukaryota</taxon>
        <taxon>Metazoa</taxon>
        <taxon>Ecdysozoa</taxon>
        <taxon>Nematoda</taxon>
        <taxon>Chromadorea</taxon>
        <taxon>Rhabditida</taxon>
        <taxon>Rhabditina</taxon>
        <taxon>Rhabditomorpha</taxon>
        <taxon>Strongyloidea</taxon>
        <taxon>Ancylostomatidae</taxon>
        <taxon>Bunostominae</taxon>
        <taxon>Necator</taxon>
    </lineage>
</organism>
<dbReference type="KEGG" id="nai:NECAME_18353"/>
<evidence type="ECO:0000313" key="3">
    <source>
        <dbReference type="Proteomes" id="UP000053676"/>
    </source>
</evidence>
<sequence>IRGYSYTADNHGRGFASTRREHSRRVEAATGWGGRCGDITRMGEMMMVLFNINTGIVGAAAARQPASQSHGHSQSRAVGFDFDE</sequence>
<feature type="region of interest" description="Disordered" evidence="1">
    <location>
        <begin position="64"/>
        <end position="84"/>
    </location>
</feature>
<evidence type="ECO:0000256" key="1">
    <source>
        <dbReference type="SAM" id="MobiDB-lite"/>
    </source>
</evidence>
<proteinExistence type="predicted"/>